<evidence type="ECO:0000256" key="3">
    <source>
        <dbReference type="ARBA" id="ARBA00022679"/>
    </source>
</evidence>
<evidence type="ECO:0000256" key="6">
    <source>
        <dbReference type="ARBA" id="ARBA00022777"/>
    </source>
</evidence>
<evidence type="ECO:0000256" key="12">
    <source>
        <dbReference type="NCBIfam" id="TIGR00131"/>
    </source>
</evidence>
<comment type="pathway">
    <text evidence="11">Carbohydrate metabolism; galactose metabolism.</text>
</comment>
<evidence type="ECO:0000256" key="4">
    <source>
        <dbReference type="ARBA" id="ARBA00022723"/>
    </source>
</evidence>
<dbReference type="EC" id="2.7.1.6" evidence="11 12"/>
<proteinExistence type="inferred from homology"/>
<keyword evidence="17" id="KW-1185">Reference proteome</keyword>
<dbReference type="EMBL" id="DF820477">
    <property type="protein sequence ID" value="GAK61183.1"/>
    <property type="molecule type" value="Genomic_DNA"/>
</dbReference>
<feature type="domain" description="GHMP kinase N-terminal" evidence="13">
    <location>
        <begin position="93"/>
        <end position="179"/>
    </location>
</feature>
<sequence>MEFQRMADVVSTYKRQFGGNPAMLVSAPGRVNLIGEHTDYNEGFVLPMAIDKQIAIGGTLREDTQVRVYSLNFEELAEFSLKSLVNEHSWSDYLKGVMHELIKAGYALKGFDAVIGGNVPRGAGLSSSAAIEVGTAFFLAQLHDIDMPPEQMAKLCQRAENQFVGVNCGIMDQFISRLGKQDHALFLDCRDLRYQQIPFQLEGYTVVICNSNVKRKLVDSAYNERRAQCEEGVRLLKIHFPNIMALRDVSSTQLEEHAALLPPLVYQRCRHVITENERVMEAVHVLQAGNLERFGALLNQSHDSLRDDYEVSCRELDILVEIARGIEGTLGSRMTGAGFGGCTVSLLNTAALDHFQTALLVEYAKRTGIQADIYTSTAQDGARVETR</sequence>
<feature type="binding site" evidence="11">
    <location>
        <begin position="122"/>
        <end position="128"/>
    </location>
    <ligand>
        <name>ATP</name>
        <dbReference type="ChEBI" id="CHEBI:30616"/>
    </ligand>
</feature>
<dbReference type="PROSITE" id="PS00627">
    <property type="entry name" value="GHMP_KINASES_ATP"/>
    <property type="match status" value="1"/>
</dbReference>
<dbReference type="PIRSF" id="PIRSF000530">
    <property type="entry name" value="Galactokinase"/>
    <property type="match status" value="1"/>
</dbReference>
<dbReference type="InterPro" id="IPR000705">
    <property type="entry name" value="Galactokinase"/>
</dbReference>
<feature type="domain" description="GHMP kinase C-terminal" evidence="14">
    <location>
        <begin position="285"/>
        <end position="359"/>
    </location>
</feature>
<dbReference type="SUPFAM" id="SSF54211">
    <property type="entry name" value="Ribosomal protein S5 domain 2-like"/>
    <property type="match status" value="1"/>
</dbReference>
<keyword evidence="8 11" id="KW-0460">Magnesium</keyword>
<feature type="active site" description="Proton acceptor" evidence="11">
    <location>
        <position position="172"/>
    </location>
</feature>
<dbReference type="PROSITE" id="PS00106">
    <property type="entry name" value="GALACTOKINASE"/>
    <property type="match status" value="1"/>
</dbReference>
<evidence type="ECO:0000256" key="1">
    <source>
        <dbReference type="ARBA" id="ARBA00006566"/>
    </source>
</evidence>
<accession>A0A081C9C8</accession>
<evidence type="ECO:0000256" key="7">
    <source>
        <dbReference type="ARBA" id="ARBA00022840"/>
    </source>
</evidence>
<reference evidence="16 17" key="1">
    <citation type="journal article" date="2015" name="PeerJ">
        <title>First genomic representation of candidate bacterial phylum KSB3 points to enhanced environmental sensing as a trigger of wastewater bulking.</title>
        <authorList>
            <person name="Sekiguchi Y."/>
            <person name="Ohashi A."/>
            <person name="Parks D.H."/>
            <person name="Yamauchi T."/>
            <person name="Tyson G.W."/>
            <person name="Hugenholtz P."/>
        </authorList>
    </citation>
    <scope>NUCLEOTIDE SEQUENCE [LARGE SCALE GENOMIC DNA]</scope>
</reference>
<evidence type="ECO:0000256" key="2">
    <source>
        <dbReference type="ARBA" id="ARBA00022490"/>
    </source>
</evidence>
<keyword evidence="3 11" id="KW-0808">Transferase</keyword>
<comment type="similarity">
    <text evidence="1 11">Belongs to the GHMP kinase family. GalK subfamily.</text>
</comment>
<dbReference type="InterPro" id="IPR006204">
    <property type="entry name" value="GHMP_kinase_N_dom"/>
</dbReference>
<evidence type="ECO:0000256" key="11">
    <source>
        <dbReference type="HAMAP-Rule" id="MF_00246"/>
    </source>
</evidence>
<dbReference type="GO" id="GO:0000287">
    <property type="term" value="F:magnesium ion binding"/>
    <property type="evidence" value="ECO:0007669"/>
    <property type="project" value="UniProtKB-UniRule"/>
</dbReference>
<keyword evidence="9 11" id="KW-0299">Galactose metabolism</keyword>
<keyword evidence="5 11" id="KW-0547">Nucleotide-binding</keyword>
<dbReference type="SUPFAM" id="SSF55060">
    <property type="entry name" value="GHMP Kinase, C-terminal domain"/>
    <property type="match status" value="1"/>
</dbReference>
<evidence type="ECO:0000259" key="14">
    <source>
        <dbReference type="Pfam" id="PF08544"/>
    </source>
</evidence>
<dbReference type="InterPro" id="IPR019539">
    <property type="entry name" value="GalKase_N"/>
</dbReference>
<evidence type="ECO:0000256" key="5">
    <source>
        <dbReference type="ARBA" id="ARBA00022741"/>
    </source>
</evidence>
<comment type="function">
    <text evidence="11">Catalyzes the transfer of the gamma-phosphate of ATP to D-galactose to form alpha-D-galactose-1-phosphate (Gal-1-P).</text>
</comment>
<dbReference type="Proteomes" id="UP000030661">
    <property type="component" value="Unassembled WGS sequence"/>
</dbReference>
<evidence type="ECO:0000256" key="10">
    <source>
        <dbReference type="ARBA" id="ARBA00023277"/>
    </source>
</evidence>
<feature type="domain" description="Galactokinase N-terminal" evidence="15">
    <location>
        <begin position="12"/>
        <end position="56"/>
    </location>
</feature>
<protein>
    <recommendedName>
        <fullName evidence="11 12">Galactokinase</fullName>
        <ecNumber evidence="11 12">2.7.1.6</ecNumber>
    </recommendedName>
    <alternativeName>
        <fullName evidence="11">Galactose kinase</fullName>
    </alternativeName>
</protein>
<dbReference type="HOGENOM" id="CLU_017814_2_1_0"/>
<dbReference type="PRINTS" id="PR00473">
    <property type="entry name" value="GALCTOKINASE"/>
</dbReference>
<evidence type="ECO:0000256" key="9">
    <source>
        <dbReference type="ARBA" id="ARBA00023144"/>
    </source>
</evidence>
<evidence type="ECO:0000313" key="17">
    <source>
        <dbReference type="Proteomes" id="UP000030661"/>
    </source>
</evidence>
<feature type="binding site" evidence="11">
    <location>
        <position position="160"/>
    </location>
    <ligand>
        <name>Mg(2+)</name>
        <dbReference type="ChEBI" id="CHEBI:18420"/>
    </ligand>
</feature>
<dbReference type="eggNOG" id="COG0153">
    <property type="taxonomic scope" value="Bacteria"/>
</dbReference>
<feature type="binding site" evidence="11">
    <location>
        <position position="222"/>
    </location>
    <ligand>
        <name>substrate</name>
    </ligand>
</feature>
<dbReference type="Gene3D" id="3.30.70.890">
    <property type="entry name" value="GHMP kinase, C-terminal domain"/>
    <property type="match status" value="1"/>
</dbReference>
<dbReference type="InterPro" id="IPR014721">
    <property type="entry name" value="Ribsml_uS5_D2-typ_fold_subgr"/>
</dbReference>
<dbReference type="UniPathway" id="UPA00214"/>
<dbReference type="AlphaFoldDB" id="A0A081C9C8"/>
<evidence type="ECO:0000256" key="8">
    <source>
        <dbReference type="ARBA" id="ARBA00022842"/>
    </source>
</evidence>
<name>A0A081C9C8_VECG1</name>
<organism evidence="16 17">
    <name type="scientific">Vecturithrix granuli</name>
    <dbReference type="NCBI Taxonomy" id="1499967"/>
    <lineage>
        <taxon>Bacteria</taxon>
        <taxon>Candidatus Moduliflexota</taxon>
        <taxon>Candidatus Vecturitrichia</taxon>
        <taxon>Candidatus Vecturitrichales</taxon>
        <taxon>Candidatus Vecturitrichaceae</taxon>
        <taxon>Candidatus Vecturithrix</taxon>
    </lineage>
</organism>
<comment type="subcellular location">
    <subcellularLocation>
        <location evidence="11">Cytoplasm</location>
    </subcellularLocation>
</comment>
<dbReference type="PANTHER" id="PTHR10457">
    <property type="entry name" value="MEVALONATE KINASE/GALACTOKINASE"/>
    <property type="match status" value="1"/>
</dbReference>
<keyword evidence="7 11" id="KW-0067">ATP-binding</keyword>
<feature type="binding site" evidence="11">
    <location>
        <position position="128"/>
    </location>
    <ligand>
        <name>Mg(2+)</name>
        <dbReference type="ChEBI" id="CHEBI:18420"/>
    </ligand>
</feature>
<dbReference type="Pfam" id="PF08544">
    <property type="entry name" value="GHMP_kinases_C"/>
    <property type="match status" value="1"/>
</dbReference>
<dbReference type="InterPro" id="IPR022963">
    <property type="entry name" value="Galactokinase_bac"/>
</dbReference>
<dbReference type="GO" id="GO:0006012">
    <property type="term" value="P:galactose metabolic process"/>
    <property type="evidence" value="ECO:0007669"/>
    <property type="project" value="UniProtKB-UniRule"/>
</dbReference>
<dbReference type="InterPro" id="IPR036554">
    <property type="entry name" value="GHMP_kinase_C_sf"/>
</dbReference>
<keyword evidence="2 11" id="KW-0963">Cytoplasm</keyword>
<comment type="catalytic activity">
    <reaction evidence="11">
        <text>alpha-D-galactose + ATP = alpha-D-galactose 1-phosphate + ADP + H(+)</text>
        <dbReference type="Rhea" id="RHEA:13553"/>
        <dbReference type="ChEBI" id="CHEBI:15378"/>
        <dbReference type="ChEBI" id="CHEBI:28061"/>
        <dbReference type="ChEBI" id="CHEBI:30616"/>
        <dbReference type="ChEBI" id="CHEBI:58336"/>
        <dbReference type="ChEBI" id="CHEBI:456216"/>
        <dbReference type="EC" id="2.7.1.6"/>
    </reaction>
</comment>
<keyword evidence="10 11" id="KW-0119">Carbohydrate metabolism</keyword>
<dbReference type="InterPro" id="IPR006206">
    <property type="entry name" value="Mevalonate/galactokinase"/>
</dbReference>
<dbReference type="InterPro" id="IPR020568">
    <property type="entry name" value="Ribosomal_Su5_D2-typ_SF"/>
</dbReference>
<dbReference type="HAMAP" id="MF_00246">
    <property type="entry name" value="Galactokinase"/>
    <property type="match status" value="1"/>
</dbReference>
<evidence type="ECO:0000259" key="15">
    <source>
        <dbReference type="Pfam" id="PF10509"/>
    </source>
</evidence>
<dbReference type="NCBIfam" id="NF003705">
    <property type="entry name" value="PRK05322.1"/>
    <property type="match status" value="1"/>
</dbReference>
<dbReference type="Gene3D" id="3.30.230.10">
    <property type="match status" value="1"/>
</dbReference>
<dbReference type="FunFam" id="3.30.70.890:FF:000001">
    <property type="entry name" value="Galactokinase"/>
    <property type="match status" value="1"/>
</dbReference>
<dbReference type="Pfam" id="PF10509">
    <property type="entry name" value="GalKase_gal_bdg"/>
    <property type="match status" value="1"/>
</dbReference>
<dbReference type="InterPro" id="IPR013750">
    <property type="entry name" value="GHMP_kinase_C_dom"/>
</dbReference>
<keyword evidence="6 11" id="KW-0418">Kinase</keyword>
<keyword evidence="4 11" id="KW-0479">Metal-binding</keyword>
<dbReference type="GO" id="GO:0004335">
    <property type="term" value="F:galactokinase activity"/>
    <property type="evidence" value="ECO:0007669"/>
    <property type="project" value="UniProtKB-UniRule"/>
</dbReference>
<dbReference type="NCBIfam" id="TIGR00131">
    <property type="entry name" value="gal_kin"/>
    <property type="match status" value="1"/>
</dbReference>
<dbReference type="GO" id="GO:0005524">
    <property type="term" value="F:ATP binding"/>
    <property type="evidence" value="ECO:0007669"/>
    <property type="project" value="UniProtKB-UniRule"/>
</dbReference>
<dbReference type="PRINTS" id="PR00959">
    <property type="entry name" value="MEVGALKINASE"/>
</dbReference>
<dbReference type="InterPro" id="IPR006203">
    <property type="entry name" value="GHMP_knse_ATP-bd_CS"/>
</dbReference>
<dbReference type="PANTHER" id="PTHR10457:SF7">
    <property type="entry name" value="GALACTOKINASE-RELATED"/>
    <property type="match status" value="1"/>
</dbReference>
<dbReference type="STRING" id="1499967.U27_01082"/>
<gene>
    <name evidence="11" type="primary">galK</name>
    <name evidence="16" type="ORF">U27_01082</name>
</gene>
<evidence type="ECO:0000259" key="13">
    <source>
        <dbReference type="Pfam" id="PF00288"/>
    </source>
</evidence>
<feature type="site" description="Transition state stabilizer" evidence="11">
    <location>
        <position position="30"/>
    </location>
</feature>
<dbReference type="GO" id="GO:0005829">
    <property type="term" value="C:cytosol"/>
    <property type="evidence" value="ECO:0007669"/>
    <property type="project" value="TreeGrafter"/>
</dbReference>
<dbReference type="FunFam" id="3.30.230.10:FF:000017">
    <property type="entry name" value="Galactokinase"/>
    <property type="match status" value="1"/>
</dbReference>
<dbReference type="InterPro" id="IPR019741">
    <property type="entry name" value="Galactokinase_CS"/>
</dbReference>
<dbReference type="Pfam" id="PF00288">
    <property type="entry name" value="GHMP_kinases_N"/>
    <property type="match status" value="1"/>
</dbReference>
<feature type="binding site" evidence="11">
    <location>
        <begin position="36"/>
        <end position="39"/>
    </location>
    <ligand>
        <name>substrate</name>
    </ligand>
</feature>
<feature type="binding site" evidence="11">
    <location>
        <position position="70"/>
    </location>
    <ligand>
        <name>ATP</name>
        <dbReference type="ChEBI" id="CHEBI:30616"/>
    </ligand>
</feature>
<evidence type="ECO:0000313" key="16">
    <source>
        <dbReference type="EMBL" id="GAK61183.1"/>
    </source>
</evidence>